<reference evidence="5 6" key="1">
    <citation type="submission" date="2020-08" db="EMBL/GenBank/DDBJ databases">
        <title>Genomic Encyclopedia of Type Strains, Phase III (KMG-III): the genomes of soil and plant-associated and newly described type strains.</title>
        <authorList>
            <person name="Whitman W."/>
        </authorList>
    </citation>
    <scope>NUCLEOTIDE SEQUENCE [LARGE SCALE GENOMIC DNA]</scope>
    <source>
        <strain evidence="5 6">CECT 5831</strain>
    </source>
</reference>
<keyword evidence="1" id="KW-0285">Flavoprotein</keyword>
<evidence type="ECO:0000313" key="6">
    <source>
        <dbReference type="Proteomes" id="UP000517523"/>
    </source>
</evidence>
<dbReference type="EMBL" id="JACHXJ010000002">
    <property type="protein sequence ID" value="MBB3128505.1"/>
    <property type="molecule type" value="Genomic_DNA"/>
</dbReference>
<dbReference type="GO" id="GO:0016491">
    <property type="term" value="F:oxidoreductase activity"/>
    <property type="evidence" value="ECO:0007669"/>
    <property type="project" value="UniProtKB-KW"/>
</dbReference>
<dbReference type="CDD" id="cd04735">
    <property type="entry name" value="OYE_like_4_FMN"/>
    <property type="match status" value="1"/>
</dbReference>
<organism evidence="5 6">
    <name type="scientific">Paenibacillus rhizosphaerae</name>
    <dbReference type="NCBI Taxonomy" id="297318"/>
    <lineage>
        <taxon>Bacteria</taxon>
        <taxon>Bacillati</taxon>
        <taxon>Bacillota</taxon>
        <taxon>Bacilli</taxon>
        <taxon>Bacillales</taxon>
        <taxon>Paenibacillaceae</taxon>
        <taxon>Paenibacillus</taxon>
    </lineage>
</organism>
<keyword evidence="2" id="KW-0560">Oxidoreductase</keyword>
<accession>A0A839TP12</accession>
<dbReference type="GO" id="GO:0010181">
    <property type="term" value="F:FMN binding"/>
    <property type="evidence" value="ECO:0007669"/>
    <property type="project" value="InterPro"/>
</dbReference>
<dbReference type="Gene3D" id="3.20.20.70">
    <property type="entry name" value="Aldolase class I"/>
    <property type="match status" value="1"/>
</dbReference>
<name>A0A839TP12_9BACL</name>
<evidence type="ECO:0000256" key="3">
    <source>
        <dbReference type="SAM" id="MobiDB-lite"/>
    </source>
</evidence>
<evidence type="ECO:0000256" key="1">
    <source>
        <dbReference type="ARBA" id="ARBA00022630"/>
    </source>
</evidence>
<evidence type="ECO:0000256" key="2">
    <source>
        <dbReference type="ARBA" id="ARBA00023002"/>
    </source>
</evidence>
<dbReference type="InterPro" id="IPR001155">
    <property type="entry name" value="OxRdtase_FMN_N"/>
</dbReference>
<dbReference type="InterPro" id="IPR051799">
    <property type="entry name" value="NADH_flavin_oxidoreductase"/>
</dbReference>
<evidence type="ECO:0000259" key="4">
    <source>
        <dbReference type="Pfam" id="PF00724"/>
    </source>
</evidence>
<dbReference type="PANTHER" id="PTHR43656:SF2">
    <property type="entry name" value="BINDING OXIDOREDUCTASE, PUTATIVE (AFU_ORTHOLOGUE AFUA_2G08260)-RELATED"/>
    <property type="match status" value="1"/>
</dbReference>
<dbReference type="AlphaFoldDB" id="A0A839TP12"/>
<feature type="region of interest" description="Disordered" evidence="3">
    <location>
        <begin position="118"/>
        <end position="137"/>
    </location>
</feature>
<protein>
    <submittedName>
        <fullName evidence="5">2,4-dienoyl-CoA reductase-like NADH-dependent reductase (Old Yellow Enzyme family)</fullName>
    </submittedName>
</protein>
<dbReference type="SUPFAM" id="SSF51395">
    <property type="entry name" value="FMN-linked oxidoreductases"/>
    <property type="match status" value="1"/>
</dbReference>
<dbReference type="PANTHER" id="PTHR43656">
    <property type="entry name" value="BINDING OXIDOREDUCTASE, PUTATIVE (AFU_ORTHOLOGUE AFUA_2G08260)-RELATED"/>
    <property type="match status" value="1"/>
</dbReference>
<comment type="caution">
    <text evidence="5">The sequence shown here is derived from an EMBL/GenBank/DDBJ whole genome shotgun (WGS) entry which is preliminary data.</text>
</comment>
<dbReference type="InterPro" id="IPR013785">
    <property type="entry name" value="Aldolase_TIM"/>
</dbReference>
<sequence length="374" mass="41618">MKKMKETYKALFEPLRLRSGKELKNRIVMAPMGNWGSLPGGFISEEELTYYGPRVKDAGMIITSATTFTEGEHYPGAPAALTDEHIPGLKKLSSLLKSNGAVAILQLFHGGALKMKNPEAPSAVAPENSDAEPPHELTDSEIEDLIKKFGDATRRIIEAGFDGVEIHGANGYLMQQFISPHYNRRQDRWGGTFEKRLAVPLALIKEAKKARAESGKSFAIGYRISPEEQFTNGLTMADAIQIVDVLADQELDYIHVSLHNFFSKPRRGIESKRSRMEILKELVGNRTALIGVGEITTPEQAASALSSGVELVALGRALLLDPNWLNKVREGREDQIKNKLFHKDLPELLFPKKMWEHPDILPLIQDTNNLNELT</sequence>
<gene>
    <name evidence="5" type="ORF">FHS19_003159</name>
</gene>
<feature type="domain" description="NADH:flavin oxidoreductase/NADH oxidase N-terminal" evidence="4">
    <location>
        <begin position="11"/>
        <end position="335"/>
    </location>
</feature>
<dbReference type="Pfam" id="PF00724">
    <property type="entry name" value="Oxidored_FMN"/>
    <property type="match status" value="1"/>
</dbReference>
<dbReference type="Proteomes" id="UP000517523">
    <property type="component" value="Unassembled WGS sequence"/>
</dbReference>
<proteinExistence type="predicted"/>
<evidence type="ECO:0000313" key="5">
    <source>
        <dbReference type="EMBL" id="MBB3128505.1"/>
    </source>
</evidence>